<keyword evidence="4" id="KW-1185">Reference proteome</keyword>
<evidence type="ECO:0000256" key="1">
    <source>
        <dbReference type="SAM" id="SignalP"/>
    </source>
</evidence>
<dbReference type="InterPro" id="IPR013424">
    <property type="entry name" value="Ice-binding_C"/>
</dbReference>
<name>A0ABU9BIZ4_9BURK</name>
<accession>A0ABU9BIZ4</accession>
<dbReference type="Pfam" id="PF07589">
    <property type="entry name" value="PEP-CTERM"/>
    <property type="match status" value="1"/>
</dbReference>
<feature type="domain" description="Ice-binding protein C-terminal" evidence="2">
    <location>
        <begin position="162"/>
        <end position="186"/>
    </location>
</feature>
<dbReference type="RefSeq" id="WP_341376827.1">
    <property type="nucleotide sequence ID" value="NZ_JBBUTF010000037.1"/>
</dbReference>
<reference evidence="3 4" key="1">
    <citation type="submission" date="2024-04" db="EMBL/GenBank/DDBJ databases">
        <title>Novel species of the genus Ideonella isolated from streams.</title>
        <authorList>
            <person name="Lu H."/>
        </authorList>
    </citation>
    <scope>NUCLEOTIDE SEQUENCE [LARGE SCALE GENOMIC DNA]</scope>
    <source>
        <strain evidence="3 4">BYS139W</strain>
    </source>
</reference>
<proteinExistence type="predicted"/>
<feature type="signal peptide" evidence="1">
    <location>
        <begin position="1"/>
        <end position="35"/>
    </location>
</feature>
<evidence type="ECO:0000313" key="4">
    <source>
        <dbReference type="Proteomes" id="UP001368500"/>
    </source>
</evidence>
<sequence>MTHLPAILRRLSTLSTVATVAVVMAGALGAGAAHADTWQISGSADSGPLAGSGYSGSASWAAPVAGYDGSVVLDAFSLDLDGRSYALSGTATGEAWYAAGVFLGIDYQSDAALTAAGAPAVQLVAGFTDLADAHLAYTVIDATDGSTALGFGSVSYTPVAAAVPEPATFALWLAGLGLVAGGLRRRAQG</sequence>
<gene>
    <name evidence="3" type="ORF">AACH11_24040</name>
</gene>
<keyword evidence="1" id="KW-0732">Signal</keyword>
<dbReference type="Proteomes" id="UP001368500">
    <property type="component" value="Unassembled WGS sequence"/>
</dbReference>
<evidence type="ECO:0000313" key="3">
    <source>
        <dbReference type="EMBL" id="MEK8029039.1"/>
    </source>
</evidence>
<feature type="chain" id="PRO_5045491815" evidence="1">
    <location>
        <begin position="36"/>
        <end position="189"/>
    </location>
</feature>
<evidence type="ECO:0000259" key="2">
    <source>
        <dbReference type="Pfam" id="PF07589"/>
    </source>
</evidence>
<protein>
    <submittedName>
        <fullName evidence="3">PEP-CTERM sorting domain-containing protein</fullName>
    </submittedName>
</protein>
<dbReference type="NCBIfam" id="TIGR02595">
    <property type="entry name" value="PEP_CTERM"/>
    <property type="match status" value="1"/>
</dbReference>
<dbReference type="EMBL" id="JBBUTF010000037">
    <property type="protein sequence ID" value="MEK8029039.1"/>
    <property type="molecule type" value="Genomic_DNA"/>
</dbReference>
<organism evidence="3 4">
    <name type="scientific">Pseudaquabacterium rugosum</name>
    <dbReference type="NCBI Taxonomy" id="2984194"/>
    <lineage>
        <taxon>Bacteria</taxon>
        <taxon>Pseudomonadati</taxon>
        <taxon>Pseudomonadota</taxon>
        <taxon>Betaproteobacteria</taxon>
        <taxon>Burkholderiales</taxon>
        <taxon>Sphaerotilaceae</taxon>
        <taxon>Pseudaquabacterium</taxon>
    </lineage>
</organism>
<comment type="caution">
    <text evidence="3">The sequence shown here is derived from an EMBL/GenBank/DDBJ whole genome shotgun (WGS) entry which is preliminary data.</text>
</comment>